<dbReference type="RefSeq" id="WP_144849834.1">
    <property type="nucleotide sequence ID" value="NZ_VMRJ01000004.1"/>
</dbReference>
<keyword evidence="2" id="KW-1185">Reference proteome</keyword>
<reference evidence="1 2" key="1">
    <citation type="submission" date="2019-07" db="EMBL/GenBank/DDBJ databases">
        <title>Hymenobacter sp. straun FUR1 Genome sequencing and assembly.</title>
        <authorList>
            <person name="Chhetri G."/>
        </authorList>
    </citation>
    <scope>NUCLEOTIDE SEQUENCE [LARGE SCALE GENOMIC DNA]</scope>
    <source>
        <strain evidence="1 2">Fur1</strain>
    </source>
</reference>
<gene>
    <name evidence="1" type="ORF">FNT36_16220</name>
</gene>
<proteinExistence type="predicted"/>
<name>A0A558BRR6_9BACT</name>
<evidence type="ECO:0000313" key="2">
    <source>
        <dbReference type="Proteomes" id="UP000317624"/>
    </source>
</evidence>
<dbReference type="Proteomes" id="UP000317624">
    <property type="component" value="Unassembled WGS sequence"/>
</dbReference>
<evidence type="ECO:0000313" key="1">
    <source>
        <dbReference type="EMBL" id="TVT39204.1"/>
    </source>
</evidence>
<dbReference type="EMBL" id="VMRJ01000004">
    <property type="protein sequence ID" value="TVT39204.1"/>
    <property type="molecule type" value="Genomic_DNA"/>
</dbReference>
<dbReference type="OrthoDB" id="893256at2"/>
<sequence>MSTFLKENFMSSIVYRIGQDGYVYPSDKVIPVKTLYFIETVLIPEKTTLVLKREYYTAYLQDPERQRVTGNVLEWQGIRCRIEERDGWASDSDKKDFGLEGIVLIAHITDRRNRQERLLFTNNWHDGAAWNQLMAYVRDLAGVERHEHIFEARQLRLRIS</sequence>
<comment type="caution">
    <text evidence="1">The sequence shown here is derived from an EMBL/GenBank/DDBJ whole genome shotgun (WGS) entry which is preliminary data.</text>
</comment>
<organism evidence="1 2">
    <name type="scientific">Hymenobacter setariae</name>
    <dbReference type="NCBI Taxonomy" id="2594794"/>
    <lineage>
        <taxon>Bacteria</taxon>
        <taxon>Pseudomonadati</taxon>
        <taxon>Bacteroidota</taxon>
        <taxon>Cytophagia</taxon>
        <taxon>Cytophagales</taxon>
        <taxon>Hymenobacteraceae</taxon>
        <taxon>Hymenobacter</taxon>
    </lineage>
</organism>
<dbReference type="AlphaFoldDB" id="A0A558BRR6"/>
<protein>
    <submittedName>
        <fullName evidence="1">Uncharacterized protein</fullName>
    </submittedName>
</protein>
<accession>A0A558BRR6</accession>